<dbReference type="RefSeq" id="XP_012888149.1">
    <property type="nucleotide sequence ID" value="XM_013032695.1"/>
</dbReference>
<dbReference type="CTD" id="81569"/>
<sequence>MAKRVLIIDHGSGVVKAGLSGLNDPTSVTPNIVHYTPCRENPGPSSERRRVGLGISSRYPRSWSYPVQRGRICNWEGVEHIWSYLLNSLVDDFPVLVTESPVKESKDSQKTAEIMFESLQVPRLLLADQLQMSLYSSGLLTGVVADCGFGLTRVQSFQLGYPLATSCLTVELGGEDLCDYLFKSLFKDKCDRQNVFQLETVLTTQNSKCYVPHHLQEALHFHQDLPACSDKDFYKLPDGQDVQLTPEQILSPEMFFNPHKFGLPGPGLPQAIKDVVNACDSSSREMLLSSVILGGGNTLYPCFVRRLLNDLGSLYPKFRGISVTGNPNRYFSVWLGASIVAHFSSFTSQWITKEEYLEGKKPRSSTCASPMPLPK</sequence>
<dbReference type="KEGG" id="dord:105998086"/>
<accession>A0A1S3GIU7</accession>
<dbReference type="InParanoid" id="A0A1S3GIU7"/>
<name>A0A1S3GIU7_DIPOR</name>
<reference evidence="3" key="1">
    <citation type="submission" date="2025-08" db="UniProtKB">
        <authorList>
            <consortium name="RefSeq"/>
        </authorList>
    </citation>
    <scope>IDENTIFICATION</scope>
    <source>
        <tissue evidence="3">Kidney</tissue>
    </source>
</reference>
<evidence type="ECO:0000313" key="2">
    <source>
        <dbReference type="Proteomes" id="UP000081671"/>
    </source>
</evidence>
<comment type="similarity">
    <text evidence="1">Belongs to the actin family.</text>
</comment>
<evidence type="ECO:0000256" key="1">
    <source>
        <dbReference type="RuleBase" id="RU000487"/>
    </source>
</evidence>
<keyword evidence="2" id="KW-1185">Reference proteome</keyword>
<dbReference type="Gene3D" id="3.90.640.10">
    <property type="entry name" value="Actin, Chain A, domain 4"/>
    <property type="match status" value="1"/>
</dbReference>
<dbReference type="Pfam" id="PF00022">
    <property type="entry name" value="Actin"/>
    <property type="match status" value="1"/>
</dbReference>
<dbReference type="PANTHER" id="PTHR11937">
    <property type="entry name" value="ACTIN"/>
    <property type="match status" value="1"/>
</dbReference>
<evidence type="ECO:0000313" key="3">
    <source>
        <dbReference type="RefSeq" id="XP_012888149.1"/>
    </source>
</evidence>
<dbReference type="PRINTS" id="PR00190">
    <property type="entry name" value="ACTIN"/>
</dbReference>
<gene>
    <name evidence="3" type="primary">Actl8</name>
</gene>
<organism evidence="2 3">
    <name type="scientific">Dipodomys ordii</name>
    <name type="common">Ord's kangaroo rat</name>
    <dbReference type="NCBI Taxonomy" id="10020"/>
    <lineage>
        <taxon>Eukaryota</taxon>
        <taxon>Metazoa</taxon>
        <taxon>Chordata</taxon>
        <taxon>Craniata</taxon>
        <taxon>Vertebrata</taxon>
        <taxon>Euteleostomi</taxon>
        <taxon>Mammalia</taxon>
        <taxon>Eutheria</taxon>
        <taxon>Euarchontoglires</taxon>
        <taxon>Glires</taxon>
        <taxon>Rodentia</taxon>
        <taxon>Castorimorpha</taxon>
        <taxon>Heteromyidae</taxon>
        <taxon>Dipodomyinae</taxon>
        <taxon>Dipodomys</taxon>
    </lineage>
</organism>
<dbReference type="FunFam" id="3.90.640.10:FF:000027">
    <property type="entry name" value="Actin like 8"/>
    <property type="match status" value="1"/>
</dbReference>
<dbReference type="OrthoDB" id="9519058at2759"/>
<dbReference type="SMART" id="SM00268">
    <property type="entry name" value="ACTIN"/>
    <property type="match status" value="1"/>
</dbReference>
<dbReference type="InterPro" id="IPR004000">
    <property type="entry name" value="Actin"/>
</dbReference>
<dbReference type="SUPFAM" id="SSF53067">
    <property type="entry name" value="Actin-like ATPase domain"/>
    <property type="match status" value="2"/>
</dbReference>
<dbReference type="GeneID" id="105998086"/>
<protein>
    <submittedName>
        <fullName evidence="3">Actin-like protein 8</fullName>
    </submittedName>
</protein>
<dbReference type="InterPro" id="IPR043129">
    <property type="entry name" value="ATPase_NBD"/>
</dbReference>
<proteinExistence type="inferred from homology"/>
<dbReference type="Proteomes" id="UP000081671">
    <property type="component" value="Unplaced"/>
</dbReference>
<dbReference type="Gene3D" id="3.30.420.40">
    <property type="match status" value="2"/>
</dbReference>
<dbReference type="AlphaFoldDB" id="A0A1S3GIU7"/>